<comment type="caution">
    <text evidence="5">The sequence shown here is derived from an EMBL/GenBank/DDBJ whole genome shotgun (WGS) entry which is preliminary data.</text>
</comment>
<name>A0A8H5MT24_9HYPO</name>
<protein>
    <submittedName>
        <fullName evidence="5">Galactose oxidase</fullName>
    </submittedName>
</protein>
<dbReference type="InterPro" id="IPR000073">
    <property type="entry name" value="AB_hydrolase_1"/>
</dbReference>
<evidence type="ECO:0000256" key="2">
    <source>
        <dbReference type="SAM" id="SignalP"/>
    </source>
</evidence>
<evidence type="ECO:0000313" key="5">
    <source>
        <dbReference type="EMBL" id="KAF5539080.1"/>
    </source>
</evidence>
<dbReference type="InterPro" id="IPR013783">
    <property type="entry name" value="Ig-like_fold"/>
</dbReference>
<dbReference type="Pfam" id="PF09118">
    <property type="entry name" value="GO-like_E_set"/>
    <property type="match status" value="1"/>
</dbReference>
<accession>A0A8H5MT24</accession>
<dbReference type="InterPro" id="IPR011043">
    <property type="entry name" value="Gal_Oxase/kelch_b-propeller"/>
</dbReference>
<dbReference type="InterPro" id="IPR015202">
    <property type="entry name" value="GO-like_E_set"/>
</dbReference>
<sequence>MVHLTNIVSAALLAVPGIFGQNLGQWSDVIKFPLIPVAGYVVPEQPLSKTMMVFSAYGDSDFGGARGYTQFATYDLLSGEITHENISNTHHDMFCPGISQLPDGRIIISGGANDKKTSIFDVETTAFVTGPELKIGRGYHVSTTLSNGKVFTLGGSFTGGLGGKIGEIYDPSSNEWALLPGAAIDPILTDDREGMWREDNHAWLYGWKDGSVFHAGPSKAMHWYSTQGRGSFTAAGIRDELGDAMCGPNVMYDVGKIFSAGGAQNYDNTAAIARAHLITVTEPNTPARVERLSDMHHARAFTNTVVLPDGTVLVTGGQTFAKVFTNTNAVLVPELFDHVKRTFTELAPASAPRSYHSISILLADGTVFNGGGGLCFVASIESGGAGCDRSVDHKDGQIFSPPYLFKDGEPAQHPKIGSVTSSSTRDTTAKPGDSLSVVIEEGDDLVKFTVSLIRISSVTHSVNSDQRRLLLKPSKIEGRAVSLPLPDDAGILLPGLSIKLEAKAGKSCEYTAPWQTLPELPPMPKASFKGTVPIGRIDLWYATFGRPLKETKAKGLSPVVFLHGGFANSDYWANQIRYFKDHSYTLITIDSRAQGRSSDDTSRSLTYDLMTEGVIGLMDHLGIEKFSTVGWSDGACISFDLAMNFTSRLDRTFAFGGTYSPANINSTIGESPVFLEYLERAEAEWKKMSPSKGSFQDFSDRMNTMWAALPDWDAKSFATIPTRYSDLNAPIMWIVDGDSEEAVNRTTPGELHSWIWGSDLVILPGVSHFAFMQDPKTFNAMIERFLEMPRFSGEL</sequence>
<evidence type="ECO:0000259" key="4">
    <source>
        <dbReference type="Pfam" id="PF09118"/>
    </source>
</evidence>
<feature type="region of interest" description="Disordered" evidence="1">
    <location>
        <begin position="407"/>
        <end position="431"/>
    </location>
</feature>
<gene>
    <name evidence="5" type="ORF">FPHYL_12342</name>
</gene>
<keyword evidence="2" id="KW-0732">Signal</keyword>
<evidence type="ECO:0000313" key="6">
    <source>
        <dbReference type="Proteomes" id="UP000582016"/>
    </source>
</evidence>
<dbReference type="Proteomes" id="UP000582016">
    <property type="component" value="Unassembled WGS sequence"/>
</dbReference>
<feature type="signal peptide" evidence="2">
    <location>
        <begin position="1"/>
        <end position="20"/>
    </location>
</feature>
<dbReference type="EMBL" id="JAAOAQ010000631">
    <property type="protein sequence ID" value="KAF5539080.1"/>
    <property type="molecule type" value="Genomic_DNA"/>
</dbReference>
<dbReference type="SUPFAM" id="SSF50965">
    <property type="entry name" value="Galactose oxidase, central domain"/>
    <property type="match status" value="1"/>
</dbReference>
<dbReference type="SUPFAM" id="SSF81296">
    <property type="entry name" value="E set domains"/>
    <property type="match status" value="1"/>
</dbReference>
<reference evidence="5 6" key="1">
    <citation type="submission" date="2020-05" db="EMBL/GenBank/DDBJ databases">
        <title>Identification and distribution of gene clusters putatively required for synthesis of sphingolipid metabolism inhibitors in phylogenetically diverse species of the filamentous fungus Fusarium.</title>
        <authorList>
            <person name="Kim H.-S."/>
            <person name="Busman M."/>
            <person name="Brown D.W."/>
            <person name="Divon H."/>
            <person name="Uhlig S."/>
            <person name="Proctor R.H."/>
        </authorList>
    </citation>
    <scope>NUCLEOTIDE SEQUENCE [LARGE SCALE GENOMIC DNA]</scope>
    <source>
        <strain evidence="5 6">NRRL 13617</strain>
    </source>
</reference>
<dbReference type="Gene3D" id="3.40.50.1820">
    <property type="entry name" value="alpha/beta hydrolase"/>
    <property type="match status" value="1"/>
</dbReference>
<dbReference type="Gene3D" id="2.130.10.80">
    <property type="entry name" value="Galactose oxidase/kelch, beta-propeller"/>
    <property type="match status" value="1"/>
</dbReference>
<dbReference type="InterPro" id="IPR037293">
    <property type="entry name" value="Gal_Oxidase_central_sf"/>
</dbReference>
<dbReference type="PANTHER" id="PTHR32208">
    <property type="entry name" value="SECRETED PROTEIN-RELATED"/>
    <property type="match status" value="1"/>
</dbReference>
<dbReference type="PANTHER" id="PTHR32208:SF56">
    <property type="entry name" value="GALACTOSE OXIDASE-RELATED"/>
    <property type="match status" value="1"/>
</dbReference>
<feature type="domain" description="Galactose oxidase-like Early set" evidence="4">
    <location>
        <begin position="426"/>
        <end position="496"/>
    </location>
</feature>
<keyword evidence="6" id="KW-1185">Reference proteome</keyword>
<evidence type="ECO:0000259" key="3">
    <source>
        <dbReference type="Pfam" id="PF00561"/>
    </source>
</evidence>
<dbReference type="Pfam" id="PF00561">
    <property type="entry name" value="Abhydrolase_1"/>
    <property type="match status" value="1"/>
</dbReference>
<organism evidence="5 6">
    <name type="scientific">Fusarium phyllophilum</name>
    <dbReference type="NCBI Taxonomy" id="47803"/>
    <lineage>
        <taxon>Eukaryota</taxon>
        <taxon>Fungi</taxon>
        <taxon>Dikarya</taxon>
        <taxon>Ascomycota</taxon>
        <taxon>Pezizomycotina</taxon>
        <taxon>Sordariomycetes</taxon>
        <taxon>Hypocreomycetidae</taxon>
        <taxon>Hypocreales</taxon>
        <taxon>Nectriaceae</taxon>
        <taxon>Fusarium</taxon>
        <taxon>Fusarium fujikuroi species complex</taxon>
    </lineage>
</organism>
<feature type="domain" description="AB hydrolase-1" evidence="3">
    <location>
        <begin position="558"/>
        <end position="657"/>
    </location>
</feature>
<dbReference type="OrthoDB" id="2019572at2759"/>
<evidence type="ECO:0000256" key="1">
    <source>
        <dbReference type="SAM" id="MobiDB-lite"/>
    </source>
</evidence>
<feature type="chain" id="PRO_5034500754" evidence="2">
    <location>
        <begin position="21"/>
        <end position="795"/>
    </location>
</feature>
<dbReference type="InterPro" id="IPR029058">
    <property type="entry name" value="AB_hydrolase_fold"/>
</dbReference>
<dbReference type="SUPFAM" id="SSF53474">
    <property type="entry name" value="alpha/beta-Hydrolases"/>
    <property type="match status" value="1"/>
</dbReference>
<proteinExistence type="predicted"/>
<dbReference type="AlphaFoldDB" id="A0A8H5MT24"/>
<dbReference type="Gene3D" id="2.60.40.10">
    <property type="entry name" value="Immunoglobulins"/>
    <property type="match status" value="1"/>
</dbReference>
<dbReference type="InterPro" id="IPR014756">
    <property type="entry name" value="Ig_E-set"/>
</dbReference>